<organism evidence="2 3">
    <name type="scientific">Paxillus rubicundulus Ve08.2h10</name>
    <dbReference type="NCBI Taxonomy" id="930991"/>
    <lineage>
        <taxon>Eukaryota</taxon>
        <taxon>Fungi</taxon>
        <taxon>Dikarya</taxon>
        <taxon>Basidiomycota</taxon>
        <taxon>Agaricomycotina</taxon>
        <taxon>Agaricomycetes</taxon>
        <taxon>Agaricomycetidae</taxon>
        <taxon>Boletales</taxon>
        <taxon>Paxilineae</taxon>
        <taxon>Paxillaceae</taxon>
        <taxon>Paxillus</taxon>
    </lineage>
</organism>
<dbReference type="HOGENOM" id="CLU_001103_19_3_1"/>
<evidence type="ECO:0000313" key="2">
    <source>
        <dbReference type="EMBL" id="KIK71720.1"/>
    </source>
</evidence>
<dbReference type="EMBL" id="KN831767">
    <property type="protein sequence ID" value="KIK71720.1"/>
    <property type="molecule type" value="Genomic_DNA"/>
</dbReference>
<dbReference type="Pfam" id="PF00271">
    <property type="entry name" value="Helicase_C"/>
    <property type="match status" value="1"/>
</dbReference>
<name>A0A0D0D4G4_9AGAM</name>
<keyword evidence="3" id="KW-1185">Reference proteome</keyword>
<dbReference type="OrthoDB" id="10261556at2759"/>
<sequence length="126" mass="14659">FFNDIQDVINAARYLRSRLPPETRDLIKWFNADMTTAYKEAELTHLVSGETRGFATTESFGMGMDVSDIKLILQWRATCKLATLWQQFGRAVRNKELTGTVILFAEKDFFDDEREAKDTRKKQRES</sequence>
<gene>
    <name evidence="2" type="ORF">PAXRUDRAFT_53783</name>
</gene>
<dbReference type="Proteomes" id="UP000054538">
    <property type="component" value="Unassembled WGS sequence"/>
</dbReference>
<evidence type="ECO:0000313" key="3">
    <source>
        <dbReference type="Proteomes" id="UP000054538"/>
    </source>
</evidence>
<accession>A0A0D0D4G4</accession>
<feature type="non-terminal residue" evidence="2">
    <location>
        <position position="1"/>
    </location>
</feature>
<dbReference type="AlphaFoldDB" id="A0A0D0D4G4"/>
<proteinExistence type="predicted"/>
<dbReference type="InterPro" id="IPR027417">
    <property type="entry name" value="P-loop_NTPase"/>
</dbReference>
<feature type="domain" description="Helicase C-terminal" evidence="1">
    <location>
        <begin position="1"/>
        <end position="126"/>
    </location>
</feature>
<feature type="non-terminal residue" evidence="2">
    <location>
        <position position="126"/>
    </location>
</feature>
<dbReference type="SUPFAM" id="SSF52540">
    <property type="entry name" value="P-loop containing nucleoside triphosphate hydrolases"/>
    <property type="match status" value="1"/>
</dbReference>
<reference evidence="3" key="2">
    <citation type="submission" date="2015-01" db="EMBL/GenBank/DDBJ databases">
        <title>Evolutionary Origins and Diversification of the Mycorrhizal Mutualists.</title>
        <authorList>
            <consortium name="DOE Joint Genome Institute"/>
            <consortium name="Mycorrhizal Genomics Consortium"/>
            <person name="Kohler A."/>
            <person name="Kuo A."/>
            <person name="Nagy L.G."/>
            <person name="Floudas D."/>
            <person name="Copeland A."/>
            <person name="Barry K.W."/>
            <person name="Cichocki N."/>
            <person name="Veneault-Fourrey C."/>
            <person name="LaButti K."/>
            <person name="Lindquist E.A."/>
            <person name="Lipzen A."/>
            <person name="Lundell T."/>
            <person name="Morin E."/>
            <person name="Murat C."/>
            <person name="Riley R."/>
            <person name="Ohm R."/>
            <person name="Sun H."/>
            <person name="Tunlid A."/>
            <person name="Henrissat B."/>
            <person name="Grigoriev I.V."/>
            <person name="Hibbett D.S."/>
            <person name="Martin F."/>
        </authorList>
    </citation>
    <scope>NUCLEOTIDE SEQUENCE [LARGE SCALE GENOMIC DNA]</scope>
    <source>
        <strain evidence="3">Ve08.2h10</strain>
    </source>
</reference>
<dbReference type="Gene3D" id="3.40.50.300">
    <property type="entry name" value="P-loop containing nucleotide triphosphate hydrolases"/>
    <property type="match status" value="1"/>
</dbReference>
<dbReference type="PROSITE" id="PS51194">
    <property type="entry name" value="HELICASE_CTER"/>
    <property type="match status" value="1"/>
</dbReference>
<reference evidence="2 3" key="1">
    <citation type="submission" date="2014-04" db="EMBL/GenBank/DDBJ databases">
        <authorList>
            <consortium name="DOE Joint Genome Institute"/>
            <person name="Kuo A."/>
            <person name="Kohler A."/>
            <person name="Jargeat P."/>
            <person name="Nagy L.G."/>
            <person name="Floudas D."/>
            <person name="Copeland A."/>
            <person name="Barry K.W."/>
            <person name="Cichocki N."/>
            <person name="Veneault-Fourrey C."/>
            <person name="LaButti K."/>
            <person name="Lindquist E.A."/>
            <person name="Lipzen A."/>
            <person name="Lundell T."/>
            <person name="Morin E."/>
            <person name="Murat C."/>
            <person name="Sun H."/>
            <person name="Tunlid A."/>
            <person name="Henrissat B."/>
            <person name="Grigoriev I.V."/>
            <person name="Hibbett D.S."/>
            <person name="Martin F."/>
            <person name="Nordberg H.P."/>
            <person name="Cantor M.N."/>
            <person name="Hua S.X."/>
        </authorList>
    </citation>
    <scope>NUCLEOTIDE SEQUENCE [LARGE SCALE GENOMIC DNA]</scope>
    <source>
        <strain evidence="2 3">Ve08.2h10</strain>
    </source>
</reference>
<evidence type="ECO:0000259" key="1">
    <source>
        <dbReference type="PROSITE" id="PS51194"/>
    </source>
</evidence>
<dbReference type="InterPro" id="IPR001650">
    <property type="entry name" value="Helicase_C-like"/>
</dbReference>
<dbReference type="InParanoid" id="A0A0D0D4G4"/>
<protein>
    <recommendedName>
        <fullName evidence="1">Helicase C-terminal domain-containing protein</fullName>
    </recommendedName>
</protein>